<evidence type="ECO:0000313" key="2">
    <source>
        <dbReference type="EMBL" id="GAA2621407.1"/>
    </source>
</evidence>
<proteinExistence type="predicted"/>
<feature type="region of interest" description="Disordered" evidence="1">
    <location>
        <begin position="1"/>
        <end position="50"/>
    </location>
</feature>
<organism evidence="2 3">
    <name type="scientific">Streptomyces axinellae</name>
    <dbReference type="NCBI Taxonomy" id="552788"/>
    <lineage>
        <taxon>Bacteria</taxon>
        <taxon>Bacillati</taxon>
        <taxon>Actinomycetota</taxon>
        <taxon>Actinomycetes</taxon>
        <taxon>Kitasatosporales</taxon>
        <taxon>Streptomycetaceae</taxon>
        <taxon>Streptomyces</taxon>
    </lineage>
</organism>
<name>A0ABP6CIT8_9ACTN</name>
<evidence type="ECO:0000313" key="3">
    <source>
        <dbReference type="Proteomes" id="UP001501447"/>
    </source>
</evidence>
<comment type="caution">
    <text evidence="2">The sequence shown here is derived from an EMBL/GenBank/DDBJ whole genome shotgun (WGS) entry which is preliminary data.</text>
</comment>
<keyword evidence="3" id="KW-1185">Reference proteome</keyword>
<sequence>MTITVRDNRKRLVPTGRVRGPHKVPMGRRSAEEAHNLPRAPRVPYEGFAQ</sequence>
<evidence type="ECO:0000256" key="1">
    <source>
        <dbReference type="SAM" id="MobiDB-lite"/>
    </source>
</evidence>
<reference evidence="3" key="1">
    <citation type="journal article" date="2019" name="Int. J. Syst. Evol. Microbiol.">
        <title>The Global Catalogue of Microorganisms (GCM) 10K type strain sequencing project: providing services to taxonomists for standard genome sequencing and annotation.</title>
        <authorList>
            <consortium name="The Broad Institute Genomics Platform"/>
            <consortium name="The Broad Institute Genome Sequencing Center for Infectious Disease"/>
            <person name="Wu L."/>
            <person name="Ma J."/>
        </authorList>
    </citation>
    <scope>NUCLEOTIDE SEQUENCE [LARGE SCALE GENOMIC DNA]</scope>
    <source>
        <strain evidence="3">JCM 16373</strain>
    </source>
</reference>
<dbReference type="Proteomes" id="UP001501447">
    <property type="component" value="Unassembled WGS sequence"/>
</dbReference>
<accession>A0ABP6CIT8</accession>
<dbReference type="EMBL" id="BAAARJ010000012">
    <property type="protein sequence ID" value="GAA2621407.1"/>
    <property type="molecule type" value="Genomic_DNA"/>
</dbReference>
<gene>
    <name evidence="2" type="ORF">GCM10009863_39350</name>
</gene>
<protein>
    <submittedName>
        <fullName evidence="2">Uncharacterized protein</fullName>
    </submittedName>
</protein>